<evidence type="ECO:0000313" key="2">
    <source>
        <dbReference type="Proteomes" id="UP000433101"/>
    </source>
</evidence>
<dbReference type="RefSeq" id="WP_160776606.1">
    <property type="nucleotide sequence ID" value="NZ_WUMV01000007.1"/>
</dbReference>
<sequence length="340" mass="38445">MSDLMDKIFRFANGLFSNALEGDIRKNKRKFELSANAGNLEYISEFILYTYEGELGVECNSGEILQKFRILKNRPRMRKEFFRPQIPSIPAILKKKGRAFDSIVAVNHALPADFRTLCLVVFANRTLFELSGIPEGTPLFVSLKIGALPHMQDALEAGYFLPGATLMTWQREFVKADKIYELDFQIPSKAVILKTSQRMRNTFDISAATENSVVFMLSRHESFPESEFVEELRKEKLFDAHEVRFIDPDQAKLGDIVESVANATCVIGPTSPYLAAAIFRLPEKPSLIEITEDGKPTAFNKELICSLDGKYLSTSKNVTEILSAIKAIHQNRHFDKHKGE</sequence>
<name>A0A7X3LWF6_9HYPH</name>
<comment type="caution">
    <text evidence="1">The sequence shown here is derived from an EMBL/GenBank/DDBJ whole genome shotgun (WGS) entry which is preliminary data.</text>
</comment>
<proteinExistence type="predicted"/>
<keyword evidence="2" id="KW-1185">Reference proteome</keyword>
<dbReference type="AlphaFoldDB" id="A0A7X3LWF6"/>
<dbReference type="EMBL" id="WUMV01000007">
    <property type="protein sequence ID" value="MXN66372.1"/>
    <property type="molecule type" value="Genomic_DNA"/>
</dbReference>
<gene>
    <name evidence="1" type="ORF">GR183_15765</name>
</gene>
<reference evidence="1 2" key="1">
    <citation type="submission" date="2019-12" db="EMBL/GenBank/DDBJ databases">
        <authorList>
            <person name="Li M."/>
        </authorList>
    </citation>
    <scope>NUCLEOTIDE SEQUENCE [LARGE SCALE GENOMIC DNA]</scope>
    <source>
        <strain evidence="1 2">GBMRC 2046</strain>
    </source>
</reference>
<protein>
    <submittedName>
        <fullName evidence="1">DUF563 domain-containing protein</fullName>
    </submittedName>
</protein>
<dbReference type="Proteomes" id="UP000433101">
    <property type="component" value="Unassembled WGS sequence"/>
</dbReference>
<organism evidence="1 2">
    <name type="scientific">Stappia sediminis</name>
    <dbReference type="NCBI Taxonomy" id="2692190"/>
    <lineage>
        <taxon>Bacteria</taxon>
        <taxon>Pseudomonadati</taxon>
        <taxon>Pseudomonadota</taxon>
        <taxon>Alphaproteobacteria</taxon>
        <taxon>Hyphomicrobiales</taxon>
        <taxon>Stappiaceae</taxon>
        <taxon>Stappia</taxon>
    </lineage>
</organism>
<evidence type="ECO:0000313" key="1">
    <source>
        <dbReference type="EMBL" id="MXN66372.1"/>
    </source>
</evidence>
<accession>A0A7X3LWF6</accession>